<dbReference type="Pfam" id="PF14671">
    <property type="entry name" value="DSPn"/>
    <property type="match status" value="1"/>
</dbReference>
<protein>
    <recommendedName>
        <fullName evidence="1">Dual specificity/tyrosine protein phosphatase N-terminal domain-containing protein</fullName>
    </recommendedName>
</protein>
<dbReference type="InterPro" id="IPR029260">
    <property type="entry name" value="DSPn"/>
</dbReference>
<accession>A0A0L0CRN1</accession>
<dbReference type="Proteomes" id="UP000037069">
    <property type="component" value="Unassembled WGS sequence"/>
</dbReference>
<dbReference type="STRING" id="7375.A0A0L0CRN1"/>
<reference evidence="2 3" key="1">
    <citation type="journal article" date="2015" name="Nat. Commun.">
        <title>Lucilia cuprina genome unlocks parasitic fly biology to underpin future interventions.</title>
        <authorList>
            <person name="Anstead C.A."/>
            <person name="Korhonen P.K."/>
            <person name="Young N.D."/>
            <person name="Hall R.S."/>
            <person name="Jex A.R."/>
            <person name="Murali S.C."/>
            <person name="Hughes D.S."/>
            <person name="Lee S.F."/>
            <person name="Perry T."/>
            <person name="Stroehlein A.J."/>
            <person name="Ansell B.R."/>
            <person name="Breugelmans B."/>
            <person name="Hofmann A."/>
            <person name="Qu J."/>
            <person name="Dugan S."/>
            <person name="Lee S.L."/>
            <person name="Chao H."/>
            <person name="Dinh H."/>
            <person name="Han Y."/>
            <person name="Doddapaneni H.V."/>
            <person name="Worley K.C."/>
            <person name="Muzny D.M."/>
            <person name="Ioannidis P."/>
            <person name="Waterhouse R.M."/>
            <person name="Zdobnov E.M."/>
            <person name="James P.J."/>
            <person name="Bagnall N.H."/>
            <person name="Kotze A.C."/>
            <person name="Gibbs R.A."/>
            <person name="Richards S."/>
            <person name="Batterham P."/>
            <person name="Gasser R.B."/>
        </authorList>
    </citation>
    <scope>NUCLEOTIDE SEQUENCE [LARGE SCALE GENOMIC DNA]</scope>
    <source>
        <strain evidence="2 3">LS</strain>
        <tissue evidence="2">Full body</tissue>
    </source>
</reference>
<organism evidence="2 3">
    <name type="scientific">Lucilia cuprina</name>
    <name type="common">Green bottle fly</name>
    <name type="synonym">Australian sheep blowfly</name>
    <dbReference type="NCBI Taxonomy" id="7375"/>
    <lineage>
        <taxon>Eukaryota</taxon>
        <taxon>Metazoa</taxon>
        <taxon>Ecdysozoa</taxon>
        <taxon>Arthropoda</taxon>
        <taxon>Hexapoda</taxon>
        <taxon>Insecta</taxon>
        <taxon>Pterygota</taxon>
        <taxon>Neoptera</taxon>
        <taxon>Endopterygota</taxon>
        <taxon>Diptera</taxon>
        <taxon>Brachycera</taxon>
        <taxon>Muscomorpha</taxon>
        <taxon>Oestroidea</taxon>
        <taxon>Calliphoridae</taxon>
        <taxon>Luciliinae</taxon>
        <taxon>Lucilia</taxon>
    </lineage>
</organism>
<gene>
    <name evidence="2" type="ORF">FF38_04453</name>
</gene>
<dbReference type="AlphaFoldDB" id="A0A0L0CRN1"/>
<feature type="domain" description="Dual specificity/tyrosine protein phosphatase N-terminal" evidence="1">
    <location>
        <begin position="1"/>
        <end position="49"/>
    </location>
</feature>
<evidence type="ECO:0000313" key="3">
    <source>
        <dbReference type="Proteomes" id="UP000037069"/>
    </source>
</evidence>
<proteinExistence type="predicted"/>
<evidence type="ECO:0000259" key="1">
    <source>
        <dbReference type="Pfam" id="PF14671"/>
    </source>
</evidence>
<dbReference type="EMBL" id="JRES01000015">
    <property type="protein sequence ID" value="KNC34877.1"/>
    <property type="molecule type" value="Genomic_DNA"/>
</dbReference>
<keyword evidence="3" id="KW-1185">Reference proteome</keyword>
<name>A0A0L0CRN1_LUCCU</name>
<comment type="caution">
    <text evidence="2">The sequence shown here is derived from an EMBL/GenBank/DDBJ whole genome shotgun (WGS) entry which is preliminary data.</text>
</comment>
<sequence>MILLQGWQPHQVMAPIAQCTPVMPFRDAGYSVADFIITIQDIVYGLWRAKQHGLIELREFNLNEYEQYELVENGDLNAIGSMALIPFAKSSWNTKETLAPPLNSLTLKSEAVPSKTCSYSRLISWWFQEENVQCVSSTQY</sequence>
<dbReference type="InterPro" id="IPR029021">
    <property type="entry name" value="Prot-tyrosine_phosphatase-like"/>
</dbReference>
<dbReference type="Gene3D" id="3.90.190.10">
    <property type="entry name" value="Protein tyrosine phosphatase superfamily"/>
    <property type="match status" value="1"/>
</dbReference>
<evidence type="ECO:0000313" key="2">
    <source>
        <dbReference type="EMBL" id="KNC34877.1"/>
    </source>
</evidence>
<dbReference type="SUPFAM" id="SSF52799">
    <property type="entry name" value="(Phosphotyrosine protein) phosphatases II"/>
    <property type="match status" value="1"/>
</dbReference>